<keyword evidence="4 7" id="KW-0812">Transmembrane</keyword>
<evidence type="ECO:0000256" key="1">
    <source>
        <dbReference type="ARBA" id="ARBA00004651"/>
    </source>
</evidence>
<reference evidence="9 10" key="1">
    <citation type="submission" date="2015-09" db="EMBL/GenBank/DDBJ databases">
        <title>Draft genome sequence of Kouleothrix aurantiaca JCM 19913.</title>
        <authorList>
            <person name="Hemp J."/>
        </authorList>
    </citation>
    <scope>NUCLEOTIDE SEQUENCE [LARGE SCALE GENOMIC DNA]</scope>
    <source>
        <strain evidence="9 10">COM-B</strain>
    </source>
</reference>
<dbReference type="PANTHER" id="PTHR23513">
    <property type="entry name" value="INTEGRAL MEMBRANE EFFLUX PROTEIN-RELATED"/>
    <property type="match status" value="1"/>
</dbReference>
<evidence type="ECO:0000256" key="7">
    <source>
        <dbReference type="SAM" id="Phobius"/>
    </source>
</evidence>
<dbReference type="GO" id="GO:0022857">
    <property type="term" value="F:transmembrane transporter activity"/>
    <property type="evidence" value="ECO:0007669"/>
    <property type="project" value="InterPro"/>
</dbReference>
<comment type="caution">
    <text evidence="9">The sequence shown here is derived from an EMBL/GenBank/DDBJ whole genome shotgun (WGS) entry which is preliminary data.</text>
</comment>
<dbReference type="EMBL" id="LJCR01003429">
    <property type="protein sequence ID" value="KPV47271.1"/>
    <property type="molecule type" value="Genomic_DNA"/>
</dbReference>
<dbReference type="Pfam" id="PF05977">
    <property type="entry name" value="MFS_3"/>
    <property type="match status" value="1"/>
</dbReference>
<evidence type="ECO:0000256" key="4">
    <source>
        <dbReference type="ARBA" id="ARBA00022692"/>
    </source>
</evidence>
<sequence length="159" mass="16889">MSSPEATAARHDPFAALRFRDFRLLIGGTFLTVVGEQMLNVALGWELYERTSSPLVLGLVGLVQVLPVIGLSLVAGHAADRFDRKRIAVLTMMAVALGALGLALLSYLSGPLVLIFGCLLVIGVARAFQSPALSSLLAQVVPSEHFSNAATWESSAWQA</sequence>
<keyword evidence="6 7" id="KW-0472">Membrane</keyword>
<evidence type="ECO:0000256" key="6">
    <source>
        <dbReference type="ARBA" id="ARBA00023136"/>
    </source>
</evidence>
<accession>A0A0P9DBS3</accession>
<dbReference type="PROSITE" id="PS50850">
    <property type="entry name" value="MFS"/>
    <property type="match status" value="1"/>
</dbReference>
<evidence type="ECO:0000256" key="3">
    <source>
        <dbReference type="ARBA" id="ARBA00022475"/>
    </source>
</evidence>
<feature type="domain" description="Major facilitator superfamily (MFS) profile" evidence="8">
    <location>
        <begin position="21"/>
        <end position="159"/>
    </location>
</feature>
<dbReference type="Gene3D" id="1.20.1250.20">
    <property type="entry name" value="MFS general substrate transporter like domains"/>
    <property type="match status" value="1"/>
</dbReference>
<feature type="transmembrane region" description="Helical" evidence="7">
    <location>
        <begin position="55"/>
        <end position="75"/>
    </location>
</feature>
<dbReference type="InterPro" id="IPR010290">
    <property type="entry name" value="TM_effector"/>
</dbReference>
<feature type="non-terminal residue" evidence="9">
    <location>
        <position position="159"/>
    </location>
</feature>
<dbReference type="Proteomes" id="UP000050509">
    <property type="component" value="Unassembled WGS sequence"/>
</dbReference>
<evidence type="ECO:0000256" key="2">
    <source>
        <dbReference type="ARBA" id="ARBA00022448"/>
    </source>
</evidence>
<feature type="transmembrane region" description="Helical" evidence="7">
    <location>
        <begin position="87"/>
        <end position="105"/>
    </location>
</feature>
<dbReference type="GO" id="GO:0005886">
    <property type="term" value="C:plasma membrane"/>
    <property type="evidence" value="ECO:0007669"/>
    <property type="project" value="UniProtKB-SubCell"/>
</dbReference>
<dbReference type="InterPro" id="IPR020846">
    <property type="entry name" value="MFS_dom"/>
</dbReference>
<keyword evidence="3" id="KW-1003">Cell membrane</keyword>
<dbReference type="PANTHER" id="PTHR23513:SF9">
    <property type="entry name" value="ENTEROBACTIN EXPORTER ENTS"/>
    <property type="match status" value="1"/>
</dbReference>
<name>A0A0P9DBS3_9CHLR</name>
<organism evidence="9 10">
    <name type="scientific">Kouleothrix aurantiaca</name>
    <dbReference type="NCBI Taxonomy" id="186479"/>
    <lineage>
        <taxon>Bacteria</taxon>
        <taxon>Bacillati</taxon>
        <taxon>Chloroflexota</taxon>
        <taxon>Chloroflexia</taxon>
        <taxon>Chloroflexales</taxon>
        <taxon>Roseiflexineae</taxon>
        <taxon>Roseiflexaceae</taxon>
        <taxon>Kouleothrix</taxon>
    </lineage>
</organism>
<feature type="transmembrane region" description="Helical" evidence="7">
    <location>
        <begin position="24"/>
        <end position="43"/>
    </location>
</feature>
<dbReference type="SUPFAM" id="SSF103473">
    <property type="entry name" value="MFS general substrate transporter"/>
    <property type="match status" value="1"/>
</dbReference>
<keyword evidence="2" id="KW-0813">Transport</keyword>
<keyword evidence="5 7" id="KW-1133">Transmembrane helix</keyword>
<evidence type="ECO:0000259" key="8">
    <source>
        <dbReference type="PROSITE" id="PS50850"/>
    </source>
</evidence>
<dbReference type="InterPro" id="IPR036259">
    <property type="entry name" value="MFS_trans_sf"/>
</dbReference>
<evidence type="ECO:0000256" key="5">
    <source>
        <dbReference type="ARBA" id="ARBA00022989"/>
    </source>
</evidence>
<gene>
    <name evidence="9" type="ORF">SE17_42595</name>
</gene>
<dbReference type="AlphaFoldDB" id="A0A0P9DBS3"/>
<evidence type="ECO:0000313" key="9">
    <source>
        <dbReference type="EMBL" id="KPV47271.1"/>
    </source>
</evidence>
<protein>
    <submittedName>
        <fullName evidence="9">MFS transporter</fullName>
    </submittedName>
</protein>
<proteinExistence type="predicted"/>
<keyword evidence="10" id="KW-1185">Reference proteome</keyword>
<evidence type="ECO:0000313" key="10">
    <source>
        <dbReference type="Proteomes" id="UP000050509"/>
    </source>
</evidence>
<comment type="subcellular location">
    <subcellularLocation>
        <location evidence="1">Cell membrane</location>
        <topology evidence="1">Multi-pass membrane protein</topology>
    </subcellularLocation>
</comment>